<comment type="caution">
    <text evidence="2">The sequence shown here is derived from an EMBL/GenBank/DDBJ whole genome shotgun (WGS) entry which is preliminary data.</text>
</comment>
<sequence>MNKEVFRFSAAKPKENRVGEDAHSSPQRYRRKDYAAVTERDTRQDSRNEHRMKNRHSYASRSSHRSIELQSRCYQGERRPNYRYREGSTNTHSSRHPPHYGDPNAGKTYREVQRSNCDPQQERFLVPKNAHQVEPLRGTPREKVQAEIPHEVFLTALGQVREVMKQYTTSADPTESDARRERMRQTEVNGEPEEAARSMVQATFDTPLTPTIDQPGEKVSHAQKRIPAVLRLGPHIITDIEEEAESEGRRPVSLERTPAILRLGLPASTAEAGDIPREEGLVNSAKRKPGRPPGKRKVQDSPKSIGGTSTRRRKVTKPKAPLARRKLNPNPSVKGTEEKRSKAIVGGLEMKGQSASQQSKKNMTDRPTQHHGPEALRDGLGRIRSESQNLLHDLDQFIH</sequence>
<protein>
    <submittedName>
        <fullName evidence="2">Uncharacterized protein</fullName>
    </submittedName>
</protein>
<proteinExistence type="predicted"/>
<feature type="compositionally biased region" description="Basic and acidic residues" evidence="1">
    <location>
        <begin position="362"/>
        <end position="379"/>
    </location>
</feature>
<evidence type="ECO:0000313" key="2">
    <source>
        <dbReference type="EMBL" id="KAF3579153.1"/>
    </source>
</evidence>
<feature type="compositionally biased region" description="Basic residues" evidence="1">
    <location>
        <begin position="310"/>
        <end position="327"/>
    </location>
</feature>
<name>A0ABQ7DMC7_BRACR</name>
<feature type="region of interest" description="Disordered" evidence="1">
    <location>
        <begin position="271"/>
        <end position="379"/>
    </location>
</feature>
<reference evidence="2 3" key="1">
    <citation type="journal article" date="2020" name="BMC Genomics">
        <title>Intraspecific diversification of the crop wild relative Brassica cretica Lam. using demographic model selection.</title>
        <authorList>
            <person name="Kioukis A."/>
            <person name="Michalopoulou V.A."/>
            <person name="Briers L."/>
            <person name="Pirintsos S."/>
            <person name="Studholme D.J."/>
            <person name="Pavlidis P."/>
            <person name="Sarris P.F."/>
        </authorList>
    </citation>
    <scope>NUCLEOTIDE SEQUENCE [LARGE SCALE GENOMIC DNA]</scope>
    <source>
        <strain evidence="3">cv. PFS-1207/04</strain>
    </source>
</reference>
<feature type="compositionally biased region" description="Basic and acidic residues" evidence="1">
    <location>
        <begin position="32"/>
        <end position="51"/>
    </location>
</feature>
<feature type="compositionally biased region" description="Basic and acidic residues" evidence="1">
    <location>
        <begin position="1"/>
        <end position="23"/>
    </location>
</feature>
<feature type="compositionally biased region" description="Basic and acidic residues" evidence="1">
    <location>
        <begin position="176"/>
        <end position="185"/>
    </location>
</feature>
<dbReference type="Proteomes" id="UP000266723">
    <property type="component" value="Unassembled WGS sequence"/>
</dbReference>
<keyword evidence="3" id="KW-1185">Reference proteome</keyword>
<organism evidence="2 3">
    <name type="scientific">Brassica cretica</name>
    <name type="common">Mustard</name>
    <dbReference type="NCBI Taxonomy" id="69181"/>
    <lineage>
        <taxon>Eukaryota</taxon>
        <taxon>Viridiplantae</taxon>
        <taxon>Streptophyta</taxon>
        <taxon>Embryophyta</taxon>
        <taxon>Tracheophyta</taxon>
        <taxon>Spermatophyta</taxon>
        <taxon>Magnoliopsida</taxon>
        <taxon>eudicotyledons</taxon>
        <taxon>Gunneridae</taxon>
        <taxon>Pentapetalae</taxon>
        <taxon>rosids</taxon>
        <taxon>malvids</taxon>
        <taxon>Brassicales</taxon>
        <taxon>Brassicaceae</taxon>
        <taxon>Brassiceae</taxon>
        <taxon>Brassica</taxon>
    </lineage>
</organism>
<feature type="region of interest" description="Disordered" evidence="1">
    <location>
        <begin position="168"/>
        <end position="195"/>
    </location>
</feature>
<feature type="compositionally biased region" description="Basic residues" evidence="1">
    <location>
        <begin position="285"/>
        <end position="296"/>
    </location>
</feature>
<feature type="compositionally biased region" description="Basic residues" evidence="1">
    <location>
        <begin position="52"/>
        <end position="64"/>
    </location>
</feature>
<feature type="compositionally biased region" description="Basic and acidic residues" evidence="1">
    <location>
        <begin position="75"/>
        <end position="86"/>
    </location>
</feature>
<accession>A0ABQ7DMC7</accession>
<evidence type="ECO:0000313" key="3">
    <source>
        <dbReference type="Proteomes" id="UP000266723"/>
    </source>
</evidence>
<dbReference type="EMBL" id="QGKV02000649">
    <property type="protein sequence ID" value="KAF3579153.1"/>
    <property type="molecule type" value="Genomic_DNA"/>
</dbReference>
<feature type="region of interest" description="Disordered" evidence="1">
    <location>
        <begin position="1"/>
        <end position="115"/>
    </location>
</feature>
<evidence type="ECO:0000256" key="1">
    <source>
        <dbReference type="SAM" id="MobiDB-lite"/>
    </source>
</evidence>
<gene>
    <name evidence="2" type="ORF">DY000_02032556</name>
</gene>